<dbReference type="InterPro" id="IPR013249">
    <property type="entry name" value="RNA_pol_sigma70_r4_t2"/>
</dbReference>
<keyword evidence="4" id="KW-0804">Transcription</keyword>
<dbReference type="Gene3D" id="1.10.10.10">
    <property type="entry name" value="Winged helix-like DNA-binding domain superfamily/Winged helix DNA-binding domain"/>
    <property type="match status" value="1"/>
</dbReference>
<keyword evidence="2" id="KW-0805">Transcription regulation</keyword>
<dbReference type="AlphaFoldDB" id="A0A0F9THH7"/>
<evidence type="ECO:0000256" key="1">
    <source>
        <dbReference type="ARBA" id="ARBA00010641"/>
    </source>
</evidence>
<accession>A0A0F9THH7</accession>
<feature type="domain" description="RNA polymerase sigma factor 70 region 4 type 2" evidence="6">
    <location>
        <begin position="148"/>
        <end position="195"/>
    </location>
</feature>
<dbReference type="CDD" id="cd06171">
    <property type="entry name" value="Sigma70_r4"/>
    <property type="match status" value="1"/>
</dbReference>
<dbReference type="EMBL" id="LAZR01001679">
    <property type="protein sequence ID" value="KKN40913.1"/>
    <property type="molecule type" value="Genomic_DNA"/>
</dbReference>
<dbReference type="SUPFAM" id="SSF88659">
    <property type="entry name" value="Sigma3 and sigma4 domains of RNA polymerase sigma factors"/>
    <property type="match status" value="1"/>
</dbReference>
<organism evidence="7">
    <name type="scientific">marine sediment metagenome</name>
    <dbReference type="NCBI Taxonomy" id="412755"/>
    <lineage>
        <taxon>unclassified sequences</taxon>
        <taxon>metagenomes</taxon>
        <taxon>ecological metagenomes</taxon>
    </lineage>
</organism>
<comment type="caution">
    <text evidence="7">The sequence shown here is derived from an EMBL/GenBank/DDBJ whole genome shotgun (WGS) entry which is preliminary data.</text>
</comment>
<dbReference type="GO" id="GO:0016987">
    <property type="term" value="F:sigma factor activity"/>
    <property type="evidence" value="ECO:0007669"/>
    <property type="project" value="UniProtKB-KW"/>
</dbReference>
<protein>
    <submittedName>
        <fullName evidence="7">Uncharacterized protein</fullName>
    </submittedName>
</protein>
<dbReference type="InterPro" id="IPR036388">
    <property type="entry name" value="WH-like_DNA-bd_sf"/>
</dbReference>
<dbReference type="InterPro" id="IPR013324">
    <property type="entry name" value="RNA_pol_sigma_r3/r4-like"/>
</dbReference>
<dbReference type="Pfam" id="PF04542">
    <property type="entry name" value="Sigma70_r2"/>
    <property type="match status" value="1"/>
</dbReference>
<feature type="domain" description="RNA polymerase sigma-70 region 2" evidence="5">
    <location>
        <begin position="32"/>
        <end position="100"/>
    </location>
</feature>
<evidence type="ECO:0000256" key="3">
    <source>
        <dbReference type="ARBA" id="ARBA00023082"/>
    </source>
</evidence>
<dbReference type="InterPro" id="IPR039425">
    <property type="entry name" value="RNA_pol_sigma-70-like"/>
</dbReference>
<dbReference type="SUPFAM" id="SSF88946">
    <property type="entry name" value="Sigma2 domain of RNA polymerase sigma factors"/>
    <property type="match status" value="1"/>
</dbReference>
<dbReference type="NCBIfam" id="TIGR02937">
    <property type="entry name" value="sigma70-ECF"/>
    <property type="match status" value="1"/>
</dbReference>
<sequence>MNEISLMSDHTENDAEILRALANGERSAFEALYRRHNTSMVRVASAILRNHASGEEVAHETWIAVLRNINGFEGRSSLAGWIFTILSNRAKTRVKRDGRTVALDISDQENNADEAFDARGSWKNLPDLWDEITPERVIAGRQIMEHVAQTIEDLPPAQRAVLVLRGQQELEAQEVCEILDITEGNMRILLHRARRSVRNAIEAVAG</sequence>
<dbReference type="InterPro" id="IPR007627">
    <property type="entry name" value="RNA_pol_sigma70_r2"/>
</dbReference>
<name>A0A0F9THH7_9ZZZZ</name>
<proteinExistence type="inferred from homology"/>
<evidence type="ECO:0000256" key="2">
    <source>
        <dbReference type="ARBA" id="ARBA00023015"/>
    </source>
</evidence>
<dbReference type="PANTHER" id="PTHR43133">
    <property type="entry name" value="RNA POLYMERASE ECF-TYPE SIGMA FACTO"/>
    <property type="match status" value="1"/>
</dbReference>
<dbReference type="Gene3D" id="1.10.1740.10">
    <property type="match status" value="1"/>
</dbReference>
<dbReference type="GO" id="GO:0006352">
    <property type="term" value="P:DNA-templated transcription initiation"/>
    <property type="evidence" value="ECO:0007669"/>
    <property type="project" value="InterPro"/>
</dbReference>
<dbReference type="InterPro" id="IPR014284">
    <property type="entry name" value="RNA_pol_sigma-70_dom"/>
</dbReference>
<evidence type="ECO:0000256" key="4">
    <source>
        <dbReference type="ARBA" id="ARBA00023163"/>
    </source>
</evidence>
<dbReference type="GO" id="GO:0003677">
    <property type="term" value="F:DNA binding"/>
    <property type="evidence" value="ECO:0007669"/>
    <property type="project" value="InterPro"/>
</dbReference>
<dbReference type="Pfam" id="PF08281">
    <property type="entry name" value="Sigma70_r4_2"/>
    <property type="match status" value="1"/>
</dbReference>
<reference evidence="7" key="1">
    <citation type="journal article" date="2015" name="Nature">
        <title>Complex archaea that bridge the gap between prokaryotes and eukaryotes.</title>
        <authorList>
            <person name="Spang A."/>
            <person name="Saw J.H."/>
            <person name="Jorgensen S.L."/>
            <person name="Zaremba-Niedzwiedzka K."/>
            <person name="Martijn J."/>
            <person name="Lind A.E."/>
            <person name="van Eijk R."/>
            <person name="Schleper C."/>
            <person name="Guy L."/>
            <person name="Ettema T.J."/>
        </authorList>
    </citation>
    <scope>NUCLEOTIDE SEQUENCE</scope>
</reference>
<evidence type="ECO:0000313" key="7">
    <source>
        <dbReference type="EMBL" id="KKN40913.1"/>
    </source>
</evidence>
<keyword evidence="3" id="KW-0731">Sigma factor</keyword>
<evidence type="ECO:0000259" key="5">
    <source>
        <dbReference type="Pfam" id="PF04542"/>
    </source>
</evidence>
<dbReference type="InterPro" id="IPR013325">
    <property type="entry name" value="RNA_pol_sigma_r2"/>
</dbReference>
<gene>
    <name evidence="7" type="ORF">LCGC14_0728620</name>
</gene>
<comment type="similarity">
    <text evidence="1">Belongs to the sigma-70 factor family. ECF subfamily.</text>
</comment>
<evidence type="ECO:0000259" key="6">
    <source>
        <dbReference type="Pfam" id="PF08281"/>
    </source>
</evidence>
<dbReference type="PANTHER" id="PTHR43133:SF53">
    <property type="entry name" value="ECF RNA POLYMERASE SIGMA-E FACTOR"/>
    <property type="match status" value="1"/>
</dbReference>